<feature type="transmembrane region" description="Helical" evidence="1">
    <location>
        <begin position="67"/>
        <end position="88"/>
    </location>
</feature>
<evidence type="ECO:0000256" key="1">
    <source>
        <dbReference type="SAM" id="Phobius"/>
    </source>
</evidence>
<keyword evidence="1" id="KW-0812">Transmembrane</keyword>
<protein>
    <submittedName>
        <fullName evidence="2">Uncharacterized protein</fullName>
    </submittedName>
</protein>
<name>A0ABQ9ESH3_TEGGR</name>
<keyword evidence="3" id="KW-1185">Reference proteome</keyword>
<dbReference type="InterPro" id="IPR036259">
    <property type="entry name" value="MFS_trans_sf"/>
</dbReference>
<reference evidence="2 3" key="1">
    <citation type="submission" date="2022-12" db="EMBL/GenBank/DDBJ databases">
        <title>Chromosome-level genome of Tegillarca granosa.</title>
        <authorList>
            <person name="Kim J."/>
        </authorList>
    </citation>
    <scope>NUCLEOTIDE SEQUENCE [LARGE SCALE GENOMIC DNA]</scope>
    <source>
        <strain evidence="2">Teg-2019</strain>
        <tissue evidence="2">Adductor muscle</tissue>
    </source>
</reference>
<dbReference type="Proteomes" id="UP001217089">
    <property type="component" value="Unassembled WGS sequence"/>
</dbReference>
<evidence type="ECO:0000313" key="2">
    <source>
        <dbReference type="EMBL" id="KAJ8308151.1"/>
    </source>
</evidence>
<comment type="caution">
    <text evidence="2">The sequence shown here is derived from an EMBL/GenBank/DDBJ whole genome shotgun (WGS) entry which is preliminary data.</text>
</comment>
<sequence>MKNNRDINKYCTFLAGFFPPMQPIMTMDYLGLKRLTAAFGLITFMKGPAAIFGPPLAGYIYEGTKSYPLSNVFAGGLFCVGALAQTLIPWCHRSTFFPGTDEILVTEHEQFIKDKNG</sequence>
<dbReference type="Gene3D" id="1.20.1250.20">
    <property type="entry name" value="MFS general substrate transporter like domains"/>
    <property type="match status" value="1"/>
</dbReference>
<gene>
    <name evidence="2" type="ORF">KUTeg_013025</name>
</gene>
<keyword evidence="1" id="KW-0472">Membrane</keyword>
<dbReference type="SUPFAM" id="SSF103473">
    <property type="entry name" value="MFS general substrate transporter"/>
    <property type="match status" value="1"/>
</dbReference>
<dbReference type="EMBL" id="JARBDR010000657">
    <property type="protein sequence ID" value="KAJ8308151.1"/>
    <property type="molecule type" value="Genomic_DNA"/>
</dbReference>
<feature type="transmembrane region" description="Helical" evidence="1">
    <location>
        <begin position="35"/>
        <end position="61"/>
    </location>
</feature>
<evidence type="ECO:0000313" key="3">
    <source>
        <dbReference type="Proteomes" id="UP001217089"/>
    </source>
</evidence>
<accession>A0ABQ9ESH3</accession>
<proteinExistence type="predicted"/>
<keyword evidence="1" id="KW-1133">Transmembrane helix</keyword>
<organism evidence="2 3">
    <name type="scientific">Tegillarca granosa</name>
    <name type="common">Malaysian cockle</name>
    <name type="synonym">Anadara granosa</name>
    <dbReference type="NCBI Taxonomy" id="220873"/>
    <lineage>
        <taxon>Eukaryota</taxon>
        <taxon>Metazoa</taxon>
        <taxon>Spiralia</taxon>
        <taxon>Lophotrochozoa</taxon>
        <taxon>Mollusca</taxon>
        <taxon>Bivalvia</taxon>
        <taxon>Autobranchia</taxon>
        <taxon>Pteriomorphia</taxon>
        <taxon>Arcoida</taxon>
        <taxon>Arcoidea</taxon>
        <taxon>Arcidae</taxon>
        <taxon>Tegillarca</taxon>
    </lineage>
</organism>